<dbReference type="InterPro" id="IPR011989">
    <property type="entry name" value="ARM-like"/>
</dbReference>
<protein>
    <submittedName>
        <fullName evidence="1">26S proteasome non-ATPase regulatory subunit 5</fullName>
    </submittedName>
</protein>
<evidence type="ECO:0000313" key="1">
    <source>
        <dbReference type="EMBL" id="RKP04664.1"/>
    </source>
</evidence>
<dbReference type="InterPro" id="IPR016024">
    <property type="entry name" value="ARM-type_fold"/>
</dbReference>
<accession>A0A4P9XGB8</accession>
<reference evidence="2" key="1">
    <citation type="journal article" date="2018" name="Nat. Microbiol.">
        <title>Leveraging single-cell genomics to expand the fungal tree of life.</title>
        <authorList>
            <person name="Ahrendt S.R."/>
            <person name="Quandt C.A."/>
            <person name="Ciobanu D."/>
            <person name="Clum A."/>
            <person name="Salamov A."/>
            <person name="Andreopoulos B."/>
            <person name="Cheng J.F."/>
            <person name="Woyke T."/>
            <person name="Pelin A."/>
            <person name="Henrissat B."/>
            <person name="Reynolds N.K."/>
            <person name="Benny G.L."/>
            <person name="Smith M.E."/>
            <person name="James T.Y."/>
            <person name="Grigoriev I.V."/>
        </authorList>
    </citation>
    <scope>NUCLEOTIDE SEQUENCE [LARGE SCALE GENOMIC DNA]</scope>
    <source>
        <strain evidence="2">RSA 1356</strain>
    </source>
</reference>
<dbReference type="PANTHER" id="PTHR13554:SF10">
    <property type="entry name" value="26S PROTEASOME NON-ATPASE REGULATORY SUBUNIT 5"/>
    <property type="match status" value="1"/>
</dbReference>
<proteinExistence type="predicted"/>
<keyword evidence="2" id="KW-1185">Reference proteome</keyword>
<dbReference type="Proteomes" id="UP000271241">
    <property type="component" value="Unassembled WGS sequence"/>
</dbReference>
<dbReference type="GO" id="GO:0005829">
    <property type="term" value="C:cytosol"/>
    <property type="evidence" value="ECO:0007669"/>
    <property type="project" value="TreeGrafter"/>
</dbReference>
<sequence length="368" mass="40398">MAAQRNRQLHATLEQLFEAASMSELVDALYSAKLLLNDRTVEVPEGTVERLFGLLSIDGVEVLELTCGCIELTLARTGYRDVADKYKEYLAIGLQSPDSRVRNLALMQIVKCLASKEETESFFASNLLEPIVRSLNDPSAQYAERAAEFLCKAAKRAGKAEPLFQQHIVNIYKQLVASDAVVRVRLWNLMVPICCWSQMAFEQFQGVGLLQRMLDDITAQDQLVAMNAVYLVAQLADTQYALEFLGDAGIIETIVKWAKTDEDSLADCVTIGAALKFLGRIGESHDLATLDERFHILDVIAAQLAGHDTTIKTIAIGVTGTLGQSAAGLRALTNSALLRQFVELSARSIGDLRVPCLDALAKLFTTTR</sequence>
<name>A0A4P9XGB8_9FUNG</name>
<organism evidence="1 2">
    <name type="scientific">Thamnocephalis sphaerospora</name>
    <dbReference type="NCBI Taxonomy" id="78915"/>
    <lineage>
        <taxon>Eukaryota</taxon>
        <taxon>Fungi</taxon>
        <taxon>Fungi incertae sedis</taxon>
        <taxon>Zoopagomycota</taxon>
        <taxon>Zoopagomycotina</taxon>
        <taxon>Zoopagomycetes</taxon>
        <taxon>Zoopagales</taxon>
        <taxon>Sigmoideomycetaceae</taxon>
        <taxon>Thamnocephalis</taxon>
    </lineage>
</organism>
<dbReference type="InterPro" id="IPR019538">
    <property type="entry name" value="PSMD5"/>
</dbReference>
<dbReference type="Pfam" id="PF10508">
    <property type="entry name" value="Proteasom_PSMB"/>
    <property type="match status" value="1"/>
</dbReference>
<dbReference type="SUPFAM" id="SSF48371">
    <property type="entry name" value="ARM repeat"/>
    <property type="match status" value="1"/>
</dbReference>
<dbReference type="GO" id="GO:0043248">
    <property type="term" value="P:proteasome assembly"/>
    <property type="evidence" value="ECO:0007669"/>
    <property type="project" value="InterPro"/>
</dbReference>
<keyword evidence="1" id="KW-0647">Proteasome</keyword>
<dbReference type="GO" id="GO:0000502">
    <property type="term" value="C:proteasome complex"/>
    <property type="evidence" value="ECO:0007669"/>
    <property type="project" value="UniProtKB-KW"/>
</dbReference>
<dbReference type="OrthoDB" id="10250600at2759"/>
<dbReference type="AlphaFoldDB" id="A0A4P9XGB8"/>
<dbReference type="Gene3D" id="1.25.10.10">
    <property type="entry name" value="Leucine-rich Repeat Variant"/>
    <property type="match status" value="2"/>
</dbReference>
<dbReference type="PANTHER" id="PTHR13554">
    <property type="entry name" value="26S PROTEASOME NON-ATPASE REGULATORY SUBUNIT 5-RELATED"/>
    <property type="match status" value="1"/>
</dbReference>
<gene>
    <name evidence="1" type="ORF">THASP1DRAFT_33542</name>
</gene>
<dbReference type="STRING" id="78915.A0A4P9XGB8"/>
<dbReference type="EMBL" id="KZ993546">
    <property type="protein sequence ID" value="RKP04664.1"/>
    <property type="molecule type" value="Genomic_DNA"/>
</dbReference>
<evidence type="ECO:0000313" key="2">
    <source>
        <dbReference type="Proteomes" id="UP000271241"/>
    </source>
</evidence>